<reference evidence="11 12" key="1">
    <citation type="journal article" date="2016" name="Nat. Commun.">
        <title>Ectomycorrhizal ecology is imprinted in the genome of the dominant symbiotic fungus Cenococcum geophilum.</title>
        <authorList>
            <consortium name="DOE Joint Genome Institute"/>
            <person name="Peter M."/>
            <person name="Kohler A."/>
            <person name="Ohm R.A."/>
            <person name="Kuo A."/>
            <person name="Krutzmann J."/>
            <person name="Morin E."/>
            <person name="Arend M."/>
            <person name="Barry K.W."/>
            <person name="Binder M."/>
            <person name="Choi C."/>
            <person name="Clum A."/>
            <person name="Copeland A."/>
            <person name="Grisel N."/>
            <person name="Haridas S."/>
            <person name="Kipfer T."/>
            <person name="LaButti K."/>
            <person name="Lindquist E."/>
            <person name="Lipzen A."/>
            <person name="Maire R."/>
            <person name="Meier B."/>
            <person name="Mihaltcheva S."/>
            <person name="Molinier V."/>
            <person name="Murat C."/>
            <person name="Poggeler S."/>
            <person name="Quandt C.A."/>
            <person name="Sperisen C."/>
            <person name="Tritt A."/>
            <person name="Tisserant E."/>
            <person name="Crous P.W."/>
            <person name="Henrissat B."/>
            <person name="Nehls U."/>
            <person name="Egli S."/>
            <person name="Spatafora J.W."/>
            <person name="Grigoriev I.V."/>
            <person name="Martin F.M."/>
        </authorList>
    </citation>
    <scope>NUCLEOTIDE SEQUENCE [LARGE SCALE GENOMIC DNA]</scope>
    <source>
        <strain evidence="11 12">CBS 459.81</strain>
    </source>
</reference>
<keyword evidence="5 10" id="KW-0812">Transmembrane</keyword>
<name>A0A8E2E8Y6_9PEZI</name>
<feature type="chain" id="PRO_5034968256" description="Dolichyl-diphosphooligosaccharide--protein glycosyltransferase subunit 1" evidence="10">
    <location>
        <begin position="21"/>
        <end position="498"/>
    </location>
</feature>
<dbReference type="Proteomes" id="UP000250266">
    <property type="component" value="Unassembled WGS sequence"/>
</dbReference>
<feature type="transmembrane region" description="Helical" evidence="10">
    <location>
        <begin position="467"/>
        <end position="486"/>
    </location>
</feature>
<accession>A0A8E2E8Y6</accession>
<comment type="similarity">
    <text evidence="4 10">Belongs to the OST1 family.</text>
</comment>
<dbReference type="GO" id="GO:0008250">
    <property type="term" value="C:oligosaccharyltransferase complex"/>
    <property type="evidence" value="ECO:0007669"/>
    <property type="project" value="UniProtKB-UniRule"/>
</dbReference>
<dbReference type="PANTHER" id="PTHR21049:SF0">
    <property type="entry name" value="DOLICHYL-DIPHOSPHOOLIGOSACCHARIDE--PROTEIN GLYCOSYLTRANSFERASE SUBUNIT 1"/>
    <property type="match status" value="1"/>
</dbReference>
<dbReference type="PANTHER" id="PTHR21049">
    <property type="entry name" value="RIBOPHORIN I"/>
    <property type="match status" value="1"/>
</dbReference>
<evidence type="ECO:0000256" key="6">
    <source>
        <dbReference type="ARBA" id="ARBA00022729"/>
    </source>
</evidence>
<comment type="subcellular location">
    <subcellularLocation>
        <location evidence="2 10">Endoplasmic reticulum membrane</location>
        <topology evidence="2 10">Single-pass type I membrane protein</topology>
    </subcellularLocation>
</comment>
<evidence type="ECO:0000256" key="4">
    <source>
        <dbReference type="ARBA" id="ARBA00008905"/>
    </source>
</evidence>
<keyword evidence="6 10" id="KW-0732">Signal</keyword>
<evidence type="ECO:0000256" key="8">
    <source>
        <dbReference type="ARBA" id="ARBA00022989"/>
    </source>
</evidence>
<dbReference type="Pfam" id="PF04597">
    <property type="entry name" value="Ribophorin_I"/>
    <property type="match status" value="1"/>
</dbReference>
<evidence type="ECO:0000256" key="3">
    <source>
        <dbReference type="ARBA" id="ARBA00004922"/>
    </source>
</evidence>
<dbReference type="OrthoDB" id="310030at2759"/>
<evidence type="ECO:0000313" key="12">
    <source>
        <dbReference type="Proteomes" id="UP000250266"/>
    </source>
</evidence>
<comment type="subunit">
    <text evidence="10">Component of the oligosaccharyltransferase (OST) complex.</text>
</comment>
<comment type="pathway">
    <text evidence="3 10">Protein modification; protein glycosylation.</text>
</comment>
<evidence type="ECO:0000256" key="10">
    <source>
        <dbReference type="RuleBase" id="RU361143"/>
    </source>
</evidence>
<keyword evidence="7 10" id="KW-0256">Endoplasmic reticulum</keyword>
<evidence type="ECO:0000256" key="9">
    <source>
        <dbReference type="ARBA" id="ARBA00023136"/>
    </source>
</evidence>
<evidence type="ECO:0000256" key="7">
    <source>
        <dbReference type="ARBA" id="ARBA00022824"/>
    </source>
</evidence>
<keyword evidence="8 10" id="KW-1133">Transmembrane helix</keyword>
<keyword evidence="9 10" id="KW-0472">Membrane</keyword>
<protein>
    <recommendedName>
        <fullName evidence="10">Dolichyl-diphosphooligosaccharide--protein glycosyltransferase subunit 1</fullName>
    </recommendedName>
</protein>
<evidence type="ECO:0000256" key="5">
    <source>
        <dbReference type="ARBA" id="ARBA00022692"/>
    </source>
</evidence>
<proteinExistence type="inferred from homology"/>
<comment type="function">
    <text evidence="1 10">Subunit of the oligosaccharyl transferase (OST) complex that catalyzes the initial transfer of a defined glycan (Glc(3)Man(9)GlcNAc(2) in eukaryotes) from the lipid carrier dolichol-pyrophosphate to an asparagine residue within an Asn-X-Ser/Thr consensus motif in nascent polypeptide chains, the first step in protein N-glycosylation. N-glycosylation occurs cotranslationally and the complex associates with the Sec61 complex at the channel-forming translocon complex that mediates protein translocation across the endoplasmic reticulum (ER). All subunits are required for a maximal enzyme activity.</text>
</comment>
<gene>
    <name evidence="11" type="ORF">K432DRAFT_383029</name>
</gene>
<sequence length="498" mass="55657">MRSISLFLSCITAISSFCAAELNLTESLSSKQILPSTFKPPQVFKNVNLVRTTNLDKAYPRETINVIIENIDSKPQSDYYLPFESGLISRVGGLEVKDKKAAAGSGPFNVEVVEYDSFSPIQFYLIHFPEPLAPKTQLTLGISYSILSANTPVPASIGQLDRQYVQYTFNAYVPSAYTTSKQKTKLKFPSTDVPDYTSLPAPNADGQVDPQKQGSTFTYGPYDDIPAGATESVSVRYEFTKPLTHVTLLERDIEVSHWGGNLATEERYWLTNRAATLANHFSRVTWQMTQYQSPPTSALKQLNVPLTIGSLNPYFTDDIGNVSTSKYRSNNREAMLELKPRYPIFGGWKYSFKIGWDADLKNYLRKLKTGDGYVLKVPFLEGPKMPEGVEYEKVEVRIILPEGATNIHYQTSVPHLSSSTSVHRTFMDTIGRTTLKLSAINLVDEWRGRDIIVTYDYPWTAGLRKPVVIFVALLSVFTATWVIGSLDVSIGKKKAKAV</sequence>
<evidence type="ECO:0000313" key="11">
    <source>
        <dbReference type="EMBL" id="OCK79470.1"/>
    </source>
</evidence>
<keyword evidence="12" id="KW-1185">Reference proteome</keyword>
<dbReference type="InterPro" id="IPR007676">
    <property type="entry name" value="Ribophorin_I"/>
</dbReference>
<organism evidence="11 12">
    <name type="scientific">Lepidopterella palustris CBS 459.81</name>
    <dbReference type="NCBI Taxonomy" id="1314670"/>
    <lineage>
        <taxon>Eukaryota</taxon>
        <taxon>Fungi</taxon>
        <taxon>Dikarya</taxon>
        <taxon>Ascomycota</taxon>
        <taxon>Pezizomycotina</taxon>
        <taxon>Dothideomycetes</taxon>
        <taxon>Pleosporomycetidae</taxon>
        <taxon>Mytilinidiales</taxon>
        <taxon>Argynnaceae</taxon>
        <taxon>Lepidopterella</taxon>
    </lineage>
</organism>
<dbReference type="AlphaFoldDB" id="A0A8E2E8Y6"/>
<dbReference type="UniPathway" id="UPA00378"/>
<feature type="signal peptide" evidence="10">
    <location>
        <begin position="1"/>
        <end position="20"/>
    </location>
</feature>
<evidence type="ECO:0000256" key="1">
    <source>
        <dbReference type="ARBA" id="ARBA00002791"/>
    </source>
</evidence>
<dbReference type="EMBL" id="KV745004">
    <property type="protein sequence ID" value="OCK79470.1"/>
    <property type="molecule type" value="Genomic_DNA"/>
</dbReference>
<dbReference type="GO" id="GO:0018279">
    <property type="term" value="P:protein N-linked glycosylation via asparagine"/>
    <property type="evidence" value="ECO:0007669"/>
    <property type="project" value="TreeGrafter"/>
</dbReference>
<evidence type="ECO:0000256" key="2">
    <source>
        <dbReference type="ARBA" id="ARBA00004115"/>
    </source>
</evidence>